<dbReference type="Pfam" id="PF11127">
    <property type="entry name" value="YgaP-like_TM"/>
    <property type="match status" value="1"/>
</dbReference>
<protein>
    <recommendedName>
        <fullName evidence="2">Inner membrane protein YgaP-like transmembrane domain-containing protein</fullName>
    </recommendedName>
</protein>
<dbReference type="Gene3D" id="6.10.140.1340">
    <property type="match status" value="1"/>
</dbReference>
<evidence type="ECO:0000256" key="1">
    <source>
        <dbReference type="SAM" id="Phobius"/>
    </source>
</evidence>
<feature type="domain" description="Inner membrane protein YgaP-like transmembrane" evidence="2">
    <location>
        <begin position="2"/>
        <end position="68"/>
    </location>
</feature>
<organism evidence="3 4">
    <name type="scientific">Caldimicrobium thiodismutans</name>
    <dbReference type="NCBI Taxonomy" id="1653476"/>
    <lineage>
        <taxon>Bacteria</taxon>
        <taxon>Pseudomonadati</taxon>
        <taxon>Thermodesulfobacteriota</taxon>
        <taxon>Thermodesulfobacteria</taxon>
        <taxon>Thermodesulfobacteriales</taxon>
        <taxon>Thermodesulfobacteriaceae</taxon>
        <taxon>Caldimicrobium</taxon>
    </lineage>
</organism>
<keyword evidence="1" id="KW-0472">Membrane</keyword>
<feature type="transmembrane region" description="Helical" evidence="1">
    <location>
        <begin position="7"/>
        <end position="24"/>
    </location>
</feature>
<gene>
    <name evidence="3" type="ORF">THC_1329</name>
</gene>
<dbReference type="InterPro" id="IPR021309">
    <property type="entry name" value="YgaP-like_TM"/>
</dbReference>
<sequence length="74" mass="8660">MTMDRALRLTAGIAMLILFIFGIWGSNVHWFWKAFLLFMSLNHIQSAFTNWCPVMSLYRKLGIKDCCKEDEIKS</sequence>
<keyword evidence="4" id="KW-1185">Reference proteome</keyword>
<evidence type="ECO:0000313" key="4">
    <source>
        <dbReference type="Proteomes" id="UP000068196"/>
    </source>
</evidence>
<reference evidence="4" key="2">
    <citation type="journal article" date="2016" name="Int. J. Syst. Evol. Microbiol.">
        <title>Caldimicrobium thiodismutans sp. nov., a sulfur-disproportionating bacterium isolated from a hot spring.</title>
        <authorList>
            <person name="Kojima H."/>
            <person name="Umezawa K."/>
            <person name="Fukui M."/>
        </authorList>
    </citation>
    <scope>NUCLEOTIDE SEQUENCE [LARGE SCALE GENOMIC DNA]</scope>
    <source>
        <strain evidence="4">TF1</strain>
    </source>
</reference>
<proteinExistence type="predicted"/>
<accession>A0A0U5ARZ8</accession>
<dbReference type="AlphaFoldDB" id="A0A0U5ARZ8"/>
<keyword evidence="1" id="KW-0812">Transmembrane</keyword>
<dbReference type="KEGG" id="cthi:THC_1329"/>
<name>A0A0U5ARZ8_9BACT</name>
<reference evidence="3 4" key="1">
    <citation type="journal article" date="2016" name="Int. J. Syst. Evol. Microbiol.">
        <title>Caldimicrobium thiodismutans sp. nov., a sulfur-disproportionating bacterium isolated from a hot spring, and emended description of the genus Caldimicrobium.</title>
        <authorList>
            <person name="Kojima H."/>
            <person name="Umezawa K."/>
            <person name="Fukui M."/>
        </authorList>
    </citation>
    <scope>NUCLEOTIDE SEQUENCE [LARGE SCALE GENOMIC DNA]</scope>
    <source>
        <strain evidence="3 4">TF1</strain>
    </source>
</reference>
<dbReference type="Proteomes" id="UP000068196">
    <property type="component" value="Chromosome"/>
</dbReference>
<dbReference type="EMBL" id="AP014945">
    <property type="protein sequence ID" value="BAU23697.1"/>
    <property type="molecule type" value="Genomic_DNA"/>
</dbReference>
<evidence type="ECO:0000259" key="2">
    <source>
        <dbReference type="Pfam" id="PF11127"/>
    </source>
</evidence>
<evidence type="ECO:0000313" key="3">
    <source>
        <dbReference type="EMBL" id="BAU23697.1"/>
    </source>
</evidence>
<keyword evidence="1" id="KW-1133">Transmembrane helix</keyword>
<dbReference type="OrthoDB" id="9799383at2"/>
<dbReference type="STRING" id="1653476.THC_1329"/>